<dbReference type="EC" id="5.4.99.24" evidence="4"/>
<keyword evidence="7" id="KW-0694">RNA-binding</keyword>
<gene>
    <name evidence="13" type="ORF">METZ01_LOCUS190375</name>
</gene>
<dbReference type="CDD" id="cd00165">
    <property type="entry name" value="S4"/>
    <property type="match status" value="1"/>
</dbReference>
<proteinExistence type="inferred from homology"/>
<evidence type="ECO:0000256" key="1">
    <source>
        <dbReference type="ARBA" id="ARBA00000381"/>
    </source>
</evidence>
<evidence type="ECO:0000256" key="11">
    <source>
        <dbReference type="ARBA" id="ARBA00033053"/>
    </source>
</evidence>
<accession>A0A382DIJ5</accession>
<evidence type="ECO:0000256" key="6">
    <source>
        <dbReference type="ARBA" id="ARBA00022552"/>
    </source>
</evidence>
<dbReference type="InterPro" id="IPR006224">
    <property type="entry name" value="PsdUridine_synth_RluA-like_CS"/>
</dbReference>
<evidence type="ECO:0000259" key="12">
    <source>
        <dbReference type="SMART" id="SM00363"/>
    </source>
</evidence>
<dbReference type="PROSITE" id="PS50889">
    <property type="entry name" value="S4"/>
    <property type="match status" value="1"/>
</dbReference>
<evidence type="ECO:0000313" key="13">
    <source>
        <dbReference type="EMBL" id="SVB37521.1"/>
    </source>
</evidence>
<feature type="domain" description="RNA-binding S4" evidence="12">
    <location>
        <begin position="23"/>
        <end position="87"/>
    </location>
</feature>
<dbReference type="InterPro" id="IPR020103">
    <property type="entry name" value="PsdUridine_synth_cat_dom_sf"/>
</dbReference>
<dbReference type="InterPro" id="IPR002942">
    <property type="entry name" value="S4_RNA-bd"/>
</dbReference>
<dbReference type="SUPFAM" id="SSF55120">
    <property type="entry name" value="Pseudouridine synthase"/>
    <property type="match status" value="1"/>
</dbReference>
<comment type="function">
    <text evidence="2">Responsible for synthesis of pseudouridine from uracil at positions 955, 2504 and 2580 in 23S ribosomal RNA.</text>
</comment>
<dbReference type="AlphaFoldDB" id="A0A382DIJ5"/>
<evidence type="ECO:0000256" key="7">
    <source>
        <dbReference type="ARBA" id="ARBA00022884"/>
    </source>
</evidence>
<dbReference type="SUPFAM" id="SSF55174">
    <property type="entry name" value="Alpha-L RNA-binding motif"/>
    <property type="match status" value="1"/>
</dbReference>
<dbReference type="GO" id="GO:0003723">
    <property type="term" value="F:RNA binding"/>
    <property type="evidence" value="ECO:0007669"/>
    <property type="project" value="UniProtKB-KW"/>
</dbReference>
<dbReference type="Gene3D" id="3.10.290.10">
    <property type="entry name" value="RNA-binding S4 domain"/>
    <property type="match status" value="1"/>
</dbReference>
<dbReference type="NCBIfam" id="TIGR00005">
    <property type="entry name" value="rluA_subfam"/>
    <property type="match status" value="1"/>
</dbReference>
<evidence type="ECO:0000256" key="5">
    <source>
        <dbReference type="ARBA" id="ARBA00017128"/>
    </source>
</evidence>
<evidence type="ECO:0000256" key="8">
    <source>
        <dbReference type="ARBA" id="ARBA00023235"/>
    </source>
</evidence>
<name>A0A382DIJ5_9ZZZZ</name>
<dbReference type="CDD" id="cd02869">
    <property type="entry name" value="PseudoU_synth_RluA_like"/>
    <property type="match status" value="1"/>
</dbReference>
<dbReference type="Pfam" id="PF00849">
    <property type="entry name" value="PseudoU_synth_2"/>
    <property type="match status" value="1"/>
</dbReference>
<comment type="catalytic activity">
    <reaction evidence="1">
        <text>uridine(955/2504/2580) in 23S rRNA = pseudouridine(955/2504/2580) in 23S rRNA</text>
        <dbReference type="Rhea" id="RHEA:42528"/>
        <dbReference type="Rhea" id="RHEA-COMP:10099"/>
        <dbReference type="Rhea" id="RHEA-COMP:10100"/>
        <dbReference type="ChEBI" id="CHEBI:65314"/>
        <dbReference type="ChEBI" id="CHEBI:65315"/>
        <dbReference type="EC" id="5.4.99.24"/>
    </reaction>
</comment>
<evidence type="ECO:0000256" key="9">
    <source>
        <dbReference type="ARBA" id="ARBA00030705"/>
    </source>
</evidence>
<evidence type="ECO:0000256" key="4">
    <source>
        <dbReference type="ARBA" id="ARBA00012785"/>
    </source>
</evidence>
<dbReference type="GO" id="GO:0160141">
    <property type="term" value="F:23S rRNA pseudouridine(955/2504/2580) synthase activity"/>
    <property type="evidence" value="ECO:0007669"/>
    <property type="project" value="UniProtKB-EC"/>
</dbReference>
<keyword evidence="8" id="KW-0413">Isomerase</keyword>
<dbReference type="InterPro" id="IPR036986">
    <property type="entry name" value="S4_RNA-bd_sf"/>
</dbReference>
<reference evidence="13" key="1">
    <citation type="submission" date="2018-05" db="EMBL/GenBank/DDBJ databases">
        <authorList>
            <person name="Lanie J.A."/>
            <person name="Ng W.-L."/>
            <person name="Kazmierczak K.M."/>
            <person name="Andrzejewski T.M."/>
            <person name="Davidsen T.M."/>
            <person name="Wayne K.J."/>
            <person name="Tettelin H."/>
            <person name="Glass J.I."/>
            <person name="Rusch D."/>
            <person name="Podicherti R."/>
            <person name="Tsui H.-C.T."/>
            <person name="Winkler M.E."/>
        </authorList>
    </citation>
    <scope>NUCLEOTIDE SEQUENCE</scope>
</reference>
<evidence type="ECO:0000256" key="2">
    <source>
        <dbReference type="ARBA" id="ARBA00002876"/>
    </source>
</evidence>
<dbReference type="Gene3D" id="3.30.2350.10">
    <property type="entry name" value="Pseudouridine synthase"/>
    <property type="match status" value="1"/>
</dbReference>
<dbReference type="InterPro" id="IPR006225">
    <property type="entry name" value="PsdUridine_synth_RluC/D"/>
</dbReference>
<keyword evidence="6" id="KW-0698">rRNA processing</keyword>
<dbReference type="InterPro" id="IPR050188">
    <property type="entry name" value="RluA_PseudoU_synthase"/>
</dbReference>
<dbReference type="InterPro" id="IPR006145">
    <property type="entry name" value="PsdUridine_synth_RsuA/RluA"/>
</dbReference>
<evidence type="ECO:0000256" key="3">
    <source>
        <dbReference type="ARBA" id="ARBA00010876"/>
    </source>
</evidence>
<organism evidence="13">
    <name type="scientific">marine metagenome</name>
    <dbReference type="NCBI Taxonomy" id="408172"/>
    <lineage>
        <taxon>unclassified sequences</taxon>
        <taxon>metagenomes</taxon>
        <taxon>ecological metagenomes</taxon>
    </lineage>
</organism>
<evidence type="ECO:0000256" key="10">
    <source>
        <dbReference type="ARBA" id="ARBA00031975"/>
    </source>
</evidence>
<sequence>MNQNPHKKNDSKQVVITNNNAGQRIDNFLIRYFGKIPNSRIYQMLRKGEVRVNSGRIKQTYKLKVDDVVRIPPVYIKEKQALKLNQAIQTKLLNSVIFEDEGLLVINKPSGIVVHSGSQQLYGVIEIFRAIGSEYASLELAHRLDRDTSGCLILAKNIPILRQLQMILQSEKTIKTYKALLFGKMNQRKIIINCPLKKNTIRSGERVVTVDKNGKPASTIFFREHIFDDVTLAKIELLTGRTHQIRVHSASMGNFVLGDRKYGDKIINQKFRKLGLKRMFLHSQSFDFLSPITKKRIIIEAPIEDDLVNFLEKLN</sequence>
<protein>
    <recommendedName>
        <fullName evidence="5">Ribosomal large subunit pseudouridine synthase C</fullName>
        <ecNumber evidence="4">5.4.99.24</ecNumber>
    </recommendedName>
    <alternativeName>
        <fullName evidence="9">23S rRNA pseudouridine(955/2504/2580) synthase</fullName>
    </alternativeName>
    <alternativeName>
        <fullName evidence="10">rRNA pseudouridylate synthase C</fullName>
    </alternativeName>
    <alternativeName>
        <fullName evidence="11">rRNA-uridine isomerase C</fullName>
    </alternativeName>
</protein>
<comment type="similarity">
    <text evidence="3">Belongs to the pseudouridine synthase RluA family.</text>
</comment>
<dbReference type="PANTHER" id="PTHR21600:SF92">
    <property type="entry name" value="RIBOSOMAL LARGE SUBUNIT PSEUDOURIDINE SYNTHASE C"/>
    <property type="match status" value="1"/>
</dbReference>
<dbReference type="GO" id="GO:0000455">
    <property type="term" value="P:enzyme-directed rRNA pseudouridine synthesis"/>
    <property type="evidence" value="ECO:0007669"/>
    <property type="project" value="TreeGrafter"/>
</dbReference>
<dbReference type="PROSITE" id="PS01129">
    <property type="entry name" value="PSI_RLU"/>
    <property type="match status" value="1"/>
</dbReference>
<dbReference type="EMBL" id="UINC01039274">
    <property type="protein sequence ID" value="SVB37521.1"/>
    <property type="molecule type" value="Genomic_DNA"/>
</dbReference>
<dbReference type="SMART" id="SM00363">
    <property type="entry name" value="S4"/>
    <property type="match status" value="1"/>
</dbReference>
<dbReference type="PANTHER" id="PTHR21600">
    <property type="entry name" value="MITOCHONDRIAL RNA PSEUDOURIDINE SYNTHASE"/>
    <property type="match status" value="1"/>
</dbReference>